<evidence type="ECO:0000313" key="1">
    <source>
        <dbReference type="EMBL" id="MFN2976764.1"/>
    </source>
</evidence>
<protein>
    <submittedName>
        <fullName evidence="1">Uncharacterized protein</fullName>
    </submittedName>
</protein>
<reference evidence="1 2" key="1">
    <citation type="submission" date="2024-12" db="EMBL/GenBank/DDBJ databases">
        <authorList>
            <person name="Lee Y."/>
        </authorList>
    </citation>
    <scope>NUCLEOTIDE SEQUENCE [LARGE SCALE GENOMIC DNA]</scope>
    <source>
        <strain evidence="1 2">03SUJ4</strain>
    </source>
</reference>
<evidence type="ECO:0000313" key="2">
    <source>
        <dbReference type="Proteomes" id="UP001634747"/>
    </source>
</evidence>
<keyword evidence="2" id="KW-1185">Reference proteome</keyword>
<dbReference type="RefSeq" id="WP_263415175.1">
    <property type="nucleotide sequence ID" value="NZ_BAABBH010000002.1"/>
</dbReference>
<dbReference type="Proteomes" id="UP001634747">
    <property type="component" value="Unassembled WGS sequence"/>
</dbReference>
<sequence length="72" mass="8361">MPFPWKTCVVCGEEFELRPDKPGYANRCLECTEQDTAAAQKQSMDATERQSLNEMNEARRSAIRNMLYRKES</sequence>
<proteinExistence type="predicted"/>
<comment type="caution">
    <text evidence="1">The sequence shown here is derived from an EMBL/GenBank/DDBJ whole genome shotgun (WGS) entry which is preliminary data.</text>
</comment>
<organism evidence="1 2">
    <name type="scientific">Terriglobus aquaticus</name>
    <dbReference type="NCBI Taxonomy" id="940139"/>
    <lineage>
        <taxon>Bacteria</taxon>
        <taxon>Pseudomonadati</taxon>
        <taxon>Acidobacteriota</taxon>
        <taxon>Terriglobia</taxon>
        <taxon>Terriglobales</taxon>
        <taxon>Acidobacteriaceae</taxon>
        <taxon>Terriglobus</taxon>
    </lineage>
</organism>
<name>A0ABW9KQH9_9BACT</name>
<accession>A0ABW9KQH9</accession>
<dbReference type="EMBL" id="JBJYXY010000001">
    <property type="protein sequence ID" value="MFN2976764.1"/>
    <property type="molecule type" value="Genomic_DNA"/>
</dbReference>
<gene>
    <name evidence="1" type="ORF">ACK2TP_13400</name>
</gene>